<comment type="caution">
    <text evidence="2">The sequence shown here is derived from an EMBL/GenBank/DDBJ whole genome shotgun (WGS) entry which is preliminary data.</text>
</comment>
<dbReference type="SMART" id="SM00760">
    <property type="entry name" value="Bac_DnaA_C"/>
    <property type="match status" value="1"/>
</dbReference>
<evidence type="ECO:0000259" key="1">
    <source>
        <dbReference type="SMART" id="SM00760"/>
    </source>
</evidence>
<reference evidence="2 3" key="1">
    <citation type="submission" date="2023-05" db="EMBL/GenBank/DDBJ databases">
        <title>Genome sequence of Pinibacter sp. MAH-24.</title>
        <authorList>
            <person name="Huq M.A."/>
        </authorList>
    </citation>
    <scope>NUCLEOTIDE SEQUENCE [LARGE SCALE GENOMIC DNA]</scope>
    <source>
        <strain evidence="2 3">MAH-24</strain>
    </source>
</reference>
<protein>
    <submittedName>
        <fullName evidence="2">Helix-turn-helix domain-containing protein</fullName>
    </submittedName>
</protein>
<proteinExistence type="predicted"/>
<feature type="domain" description="Chromosomal replication initiator DnaA C-terminal" evidence="1">
    <location>
        <begin position="44"/>
        <end position="113"/>
    </location>
</feature>
<sequence length="148" mass="16910">MILKKEDTAWIESELQACQQRIKQRCKVDVALSINQAGEVKIIAAETIIDVVAKALNVSKIALFGRYRSKDILFARYICIDLIRQHTGLYSPSVLCKIFNRDRTTIINSIQELKAMLETKHKEFCSMYEIARQAILNETTNTNESNAE</sequence>
<evidence type="ECO:0000313" key="3">
    <source>
        <dbReference type="Proteomes" id="UP001226434"/>
    </source>
</evidence>
<gene>
    <name evidence="2" type="ORF">QJ048_05185</name>
</gene>
<dbReference type="CDD" id="cd06571">
    <property type="entry name" value="Bac_DnaA_C"/>
    <property type="match status" value="1"/>
</dbReference>
<keyword evidence="3" id="KW-1185">Reference proteome</keyword>
<dbReference type="Pfam" id="PF08299">
    <property type="entry name" value="Bac_DnaA_C"/>
    <property type="match status" value="1"/>
</dbReference>
<dbReference type="SUPFAM" id="SSF48295">
    <property type="entry name" value="TrpR-like"/>
    <property type="match status" value="1"/>
</dbReference>
<dbReference type="Proteomes" id="UP001226434">
    <property type="component" value="Unassembled WGS sequence"/>
</dbReference>
<accession>A0ABT6RB70</accession>
<organism evidence="2 3">
    <name type="scientific">Pinibacter soli</name>
    <dbReference type="NCBI Taxonomy" id="3044211"/>
    <lineage>
        <taxon>Bacteria</taxon>
        <taxon>Pseudomonadati</taxon>
        <taxon>Bacteroidota</taxon>
        <taxon>Chitinophagia</taxon>
        <taxon>Chitinophagales</taxon>
        <taxon>Chitinophagaceae</taxon>
        <taxon>Pinibacter</taxon>
    </lineage>
</organism>
<name>A0ABT6RB70_9BACT</name>
<dbReference type="RefSeq" id="WP_282333269.1">
    <property type="nucleotide sequence ID" value="NZ_JASBRG010000003.1"/>
</dbReference>
<dbReference type="InterPro" id="IPR010921">
    <property type="entry name" value="Trp_repressor/repl_initiator"/>
</dbReference>
<evidence type="ECO:0000313" key="2">
    <source>
        <dbReference type="EMBL" id="MDI3319154.1"/>
    </source>
</evidence>
<dbReference type="Gene3D" id="1.10.1750.10">
    <property type="match status" value="1"/>
</dbReference>
<dbReference type="InterPro" id="IPR013159">
    <property type="entry name" value="DnaA_C"/>
</dbReference>
<dbReference type="EMBL" id="JASBRG010000003">
    <property type="protein sequence ID" value="MDI3319154.1"/>
    <property type="molecule type" value="Genomic_DNA"/>
</dbReference>